<evidence type="ECO:0000313" key="1">
    <source>
        <dbReference type="EMBL" id="QKN88703.1"/>
    </source>
</evidence>
<accession>A0A6M9Z6F3</accession>
<dbReference type="GeneID" id="56239387"/>
<keyword evidence="2" id="KW-1185">Reference proteome</keyword>
<dbReference type="EMBL" id="MT459794">
    <property type="protein sequence ID" value="QKN88703.1"/>
    <property type="molecule type" value="Genomic_DNA"/>
</dbReference>
<evidence type="ECO:0000313" key="2">
    <source>
        <dbReference type="Proteomes" id="UP000509402"/>
    </source>
</evidence>
<organism evidence="1 2">
    <name type="scientific">Bacillus phage Gxv1</name>
    <dbReference type="NCBI Taxonomy" id="2736266"/>
    <lineage>
        <taxon>Viruses</taxon>
        <taxon>Duplodnaviria</taxon>
        <taxon>Heunggongvirae</taxon>
        <taxon>Uroviricota</taxon>
        <taxon>Caudoviricetes</taxon>
        <taxon>Salasmaviridae</taxon>
        <taxon>Picovirinae</taxon>
        <taxon>Salasvirus</taxon>
        <taxon>Salasvirus Gxv1</taxon>
    </lineage>
</organism>
<dbReference type="Proteomes" id="UP000509402">
    <property type="component" value="Segment"/>
</dbReference>
<sequence length="53" mass="6100">MILTIILTQSITISNLSTLLLYHPVQQFSTLFYKMLDKVLQGFNKRLLSTLSI</sequence>
<reference evidence="1 2" key="1">
    <citation type="submission" date="2020-05" db="EMBL/GenBank/DDBJ databases">
        <authorList>
            <person name="Guo X."/>
        </authorList>
    </citation>
    <scope>NUCLEOTIDE SEQUENCE [LARGE SCALE GENOMIC DNA]</scope>
</reference>
<dbReference type="RefSeq" id="YP_009910666.1">
    <property type="nucleotide sequence ID" value="NC_049974.1"/>
</dbReference>
<proteinExistence type="predicted"/>
<name>A0A6M9Z6F3_9CAUD</name>
<dbReference type="KEGG" id="vg:56239387"/>
<protein>
    <submittedName>
        <fullName evidence="1">Uncharacterized protein</fullName>
    </submittedName>
</protein>